<reference evidence="3 4" key="1">
    <citation type="journal article" date="2020" name="ISME J.">
        <title>Uncovering the hidden diversity of litter-decomposition mechanisms in mushroom-forming fungi.</title>
        <authorList>
            <person name="Floudas D."/>
            <person name="Bentzer J."/>
            <person name="Ahren D."/>
            <person name="Johansson T."/>
            <person name="Persson P."/>
            <person name="Tunlid A."/>
        </authorList>
    </citation>
    <scope>NUCLEOTIDE SEQUENCE [LARGE SCALE GENOMIC DNA]</scope>
    <source>
        <strain evidence="3 4">CBS 101986</strain>
    </source>
</reference>
<keyword evidence="4" id="KW-1185">Reference proteome</keyword>
<feature type="coiled-coil region" evidence="1">
    <location>
        <begin position="332"/>
        <end position="394"/>
    </location>
</feature>
<organism evidence="3 4">
    <name type="scientific">Psilocybe cf. subviscida</name>
    <dbReference type="NCBI Taxonomy" id="2480587"/>
    <lineage>
        <taxon>Eukaryota</taxon>
        <taxon>Fungi</taxon>
        <taxon>Dikarya</taxon>
        <taxon>Basidiomycota</taxon>
        <taxon>Agaricomycotina</taxon>
        <taxon>Agaricomycetes</taxon>
        <taxon>Agaricomycetidae</taxon>
        <taxon>Agaricales</taxon>
        <taxon>Agaricineae</taxon>
        <taxon>Strophariaceae</taxon>
        <taxon>Psilocybe</taxon>
    </lineage>
</organism>
<keyword evidence="1" id="KW-0175">Coiled coil</keyword>
<sequence>MPASRTPKRATRKDKGNAPATPRRSPSRSPPIHYAPLFSHSGPRKPTWLDRVLVVLFMLYFLDNNIGSIAIKTDLVNGVEKRSHSDHDNPLAGGRGSWLTNIYNSLASLHDHRQDHESIKLTQTLKDIFNDLSNNQKTRFRKLSSLNASQHRALCRWFREYCKKNQIKTVTKHEGYMNQMDIEKANDDLQAEHNKVIEHLSCLGPKGNAREEGQSEHDIEKPGEELPAPSSPTRQNAVAGPSRLPQTPRRPSTHNSAGAYPTPESRPRRTQSDALHGGASTTEPLIRALSLPAPAGSDTDNDDFYDANDEMDVDDPSPPSRTCREVELELQVTDLMREKTELMSRNAEQLEEIDQLKFQIAELDRQIKEGNDAKEKLQKELEEKEGRLGQVKIIEAGLRSRLENFEPDKLENRQGLEGSHAKYGAFSTRLERENAEMREELSKQERVIEEFKAAQKRNLEAVATFQANFAVVSPQ</sequence>
<dbReference type="EMBL" id="JAACJJ010000042">
    <property type="protein sequence ID" value="KAF5316534.1"/>
    <property type="molecule type" value="Genomic_DNA"/>
</dbReference>
<evidence type="ECO:0000313" key="4">
    <source>
        <dbReference type="Proteomes" id="UP000567179"/>
    </source>
</evidence>
<comment type="caution">
    <text evidence="3">The sequence shown here is derived from an EMBL/GenBank/DDBJ whole genome shotgun (WGS) entry which is preliminary data.</text>
</comment>
<feature type="compositionally biased region" description="Basic and acidic residues" evidence="2">
    <location>
        <begin position="208"/>
        <end position="224"/>
    </location>
</feature>
<evidence type="ECO:0000256" key="1">
    <source>
        <dbReference type="SAM" id="Coils"/>
    </source>
</evidence>
<dbReference type="AlphaFoldDB" id="A0A8H5B4E4"/>
<feature type="region of interest" description="Disordered" evidence="2">
    <location>
        <begin position="200"/>
        <end position="279"/>
    </location>
</feature>
<name>A0A8H5B4E4_9AGAR</name>
<evidence type="ECO:0000313" key="3">
    <source>
        <dbReference type="EMBL" id="KAF5316534.1"/>
    </source>
</evidence>
<proteinExistence type="predicted"/>
<feature type="region of interest" description="Disordered" evidence="2">
    <location>
        <begin position="1"/>
        <end position="38"/>
    </location>
</feature>
<dbReference type="Proteomes" id="UP000567179">
    <property type="component" value="Unassembled WGS sequence"/>
</dbReference>
<accession>A0A8H5B4E4</accession>
<feature type="compositionally biased region" description="Basic residues" evidence="2">
    <location>
        <begin position="1"/>
        <end position="12"/>
    </location>
</feature>
<feature type="coiled-coil region" evidence="1">
    <location>
        <begin position="427"/>
        <end position="454"/>
    </location>
</feature>
<evidence type="ECO:0000256" key="2">
    <source>
        <dbReference type="SAM" id="MobiDB-lite"/>
    </source>
</evidence>
<gene>
    <name evidence="3" type="ORF">D9619_006447</name>
</gene>
<protein>
    <submittedName>
        <fullName evidence="3">Uncharacterized protein</fullName>
    </submittedName>
</protein>